<feature type="compositionally biased region" description="Polar residues" evidence="2">
    <location>
        <begin position="110"/>
        <end position="135"/>
    </location>
</feature>
<feature type="region of interest" description="Disordered" evidence="2">
    <location>
        <begin position="180"/>
        <end position="200"/>
    </location>
</feature>
<dbReference type="Gene3D" id="3.40.50.300">
    <property type="entry name" value="P-loop containing nucleotide triphosphate hydrolases"/>
    <property type="match status" value="1"/>
</dbReference>
<dbReference type="SUPFAM" id="SSF52540">
    <property type="entry name" value="P-loop containing nucleoside triphosphate hydrolases"/>
    <property type="match status" value="2"/>
</dbReference>
<dbReference type="PROSITE" id="PS51719">
    <property type="entry name" value="G_SEPTIN"/>
    <property type="match status" value="1"/>
</dbReference>
<feature type="compositionally biased region" description="Polar residues" evidence="2">
    <location>
        <begin position="74"/>
        <end position="84"/>
    </location>
</feature>
<reference evidence="4" key="1">
    <citation type="journal article" date="2020" name="Stud. Mycol.">
        <title>101 Dothideomycetes genomes: a test case for predicting lifestyles and emergence of pathogens.</title>
        <authorList>
            <person name="Haridas S."/>
            <person name="Albert R."/>
            <person name="Binder M."/>
            <person name="Bloem J."/>
            <person name="Labutti K."/>
            <person name="Salamov A."/>
            <person name="Andreopoulos B."/>
            <person name="Baker S."/>
            <person name="Barry K."/>
            <person name="Bills G."/>
            <person name="Bluhm B."/>
            <person name="Cannon C."/>
            <person name="Castanera R."/>
            <person name="Culley D."/>
            <person name="Daum C."/>
            <person name="Ezra D."/>
            <person name="Gonzalez J."/>
            <person name="Henrissat B."/>
            <person name="Kuo A."/>
            <person name="Liang C."/>
            <person name="Lipzen A."/>
            <person name="Lutzoni F."/>
            <person name="Magnuson J."/>
            <person name="Mondo S."/>
            <person name="Nolan M."/>
            <person name="Ohm R."/>
            <person name="Pangilinan J."/>
            <person name="Park H.-J."/>
            <person name="Ramirez L."/>
            <person name="Alfaro M."/>
            <person name="Sun H."/>
            <person name="Tritt A."/>
            <person name="Yoshinaga Y."/>
            <person name="Zwiers L.-H."/>
            <person name="Turgeon B."/>
            <person name="Goodwin S."/>
            <person name="Spatafora J."/>
            <person name="Crous P."/>
            <person name="Grigoriev I."/>
        </authorList>
    </citation>
    <scope>NUCLEOTIDE SEQUENCE</scope>
    <source>
        <strain evidence="4">CBS 101060</strain>
    </source>
</reference>
<dbReference type="OrthoDB" id="4150765at2759"/>
<feature type="region of interest" description="Disordered" evidence="2">
    <location>
        <begin position="259"/>
        <end position="278"/>
    </location>
</feature>
<evidence type="ECO:0000256" key="1">
    <source>
        <dbReference type="RuleBase" id="RU004560"/>
    </source>
</evidence>
<dbReference type="AlphaFoldDB" id="A0A9P4S1P7"/>
<gene>
    <name evidence="4" type="ORF">M501DRAFT_943606</name>
</gene>
<protein>
    <recommendedName>
        <fullName evidence="3">Septin-type G domain-containing protein</fullName>
    </recommendedName>
</protein>
<dbReference type="Proteomes" id="UP000799429">
    <property type="component" value="Unassembled WGS sequence"/>
</dbReference>
<keyword evidence="5" id="KW-1185">Reference proteome</keyword>
<dbReference type="Pfam" id="PF00735">
    <property type="entry name" value="Septin"/>
    <property type="match status" value="1"/>
</dbReference>
<comment type="similarity">
    <text evidence="1">Belongs to the TRAFAC class TrmE-Era-EngA-EngB-Septin-like GTPase superfamily. Septin GTPase family.</text>
</comment>
<comment type="caution">
    <text evidence="4">The sequence shown here is derived from an EMBL/GenBank/DDBJ whole genome shotgun (WGS) entry which is preliminary data.</text>
</comment>
<evidence type="ECO:0000313" key="4">
    <source>
        <dbReference type="EMBL" id="KAF2834752.1"/>
    </source>
</evidence>
<keyword evidence="1" id="KW-0547">Nucleotide-binding</keyword>
<feature type="region of interest" description="Disordered" evidence="2">
    <location>
        <begin position="1"/>
        <end position="154"/>
    </location>
</feature>
<accession>A0A9P4S1P7</accession>
<keyword evidence="1" id="KW-0342">GTP-binding</keyword>
<evidence type="ECO:0000256" key="2">
    <source>
        <dbReference type="SAM" id="MobiDB-lite"/>
    </source>
</evidence>
<organism evidence="4 5">
    <name type="scientific">Patellaria atrata CBS 101060</name>
    <dbReference type="NCBI Taxonomy" id="1346257"/>
    <lineage>
        <taxon>Eukaryota</taxon>
        <taxon>Fungi</taxon>
        <taxon>Dikarya</taxon>
        <taxon>Ascomycota</taxon>
        <taxon>Pezizomycotina</taxon>
        <taxon>Dothideomycetes</taxon>
        <taxon>Dothideomycetes incertae sedis</taxon>
        <taxon>Patellariales</taxon>
        <taxon>Patellariaceae</taxon>
        <taxon>Patellaria</taxon>
    </lineage>
</organism>
<dbReference type="InterPro" id="IPR027417">
    <property type="entry name" value="P-loop_NTPase"/>
</dbReference>
<feature type="domain" description="Septin-type G" evidence="3">
    <location>
        <begin position="221"/>
        <end position="540"/>
    </location>
</feature>
<evidence type="ECO:0000313" key="5">
    <source>
        <dbReference type="Proteomes" id="UP000799429"/>
    </source>
</evidence>
<dbReference type="GO" id="GO:0005525">
    <property type="term" value="F:GTP binding"/>
    <property type="evidence" value="ECO:0007669"/>
    <property type="project" value="UniProtKB-KW"/>
</dbReference>
<dbReference type="EMBL" id="MU006115">
    <property type="protein sequence ID" value="KAF2834752.1"/>
    <property type="molecule type" value="Genomic_DNA"/>
</dbReference>
<evidence type="ECO:0000259" key="3">
    <source>
        <dbReference type="PROSITE" id="PS51719"/>
    </source>
</evidence>
<dbReference type="PANTHER" id="PTHR18884">
    <property type="entry name" value="SEPTIN"/>
    <property type="match status" value="1"/>
</dbReference>
<proteinExistence type="inferred from homology"/>
<name>A0A9P4S1P7_9PEZI</name>
<sequence>MRPLVGGDTLSSRSRKHSGGGSSAPAHAQPMTFLLCSETEMEQSLAASEGRQRESTYGVQSLEDALSSAFGDDNSVNNDPNAKSSPKKRSLSSQALEQSTIRHKGKDISEQSSRNASPAQQRAKVQNLPVASNPLTPLRLESPLPDLGDLGTPGSVSLKSFRLTDEEEGMDDVASQAIASTSEDEENHEEREALNNSTAPQLVMPSISMPKRRPFTERGKSMGKLKILVTGEPGIGKTSLIRSIVQLCDDIVHVDPLPPSSPIIQNPSKPRRRKPNDNSTIAITEIYGSTKAYPSWWSEIEDSRISSKRRKSFNDTVLERNLCFVDTPGRVKEGTSTDPVISYIEALLQRNSSILSMTESEVLSILSGHGGIHVDVVFYLFSHGKHHIKPKDLELIRQLSLLTNVIPLIGKADMLTLSEIRSFKASILRQFQTSSIRPFLFGETNDSTMEAFSKVLDTEPADPVDSYSPALPPFAISSTPASDNETMDASLLMSPDYIQPLVPSELKSLITQVFNPENMAWLRHSAAKKSLDWRSRNSGSRNSRILSGLGYHTYPGLVPSGTPVISGSMAFSIRSASSDGTPLTGSPALSTASLALSAPSPSQVLVPRPSSHASLFYPSHNQISDPLSNSLSLSDTIGPHSYTLARLRDHAQYEEHLAQVRLAKWASDLQRSLANERERYEQLHRQRRGQWLLERVNEAVQDGHIVASPPSHDIHAENDWGLTRRSEMGVDLRDQQAKKKERAEHWAKRGGVGVDPRDPLGLSEWEAAFERGLIVMQVLGGASVLGALAVAVTRALAYEDGIWTWFAGWD</sequence>
<dbReference type="InterPro" id="IPR030379">
    <property type="entry name" value="G_SEPTIN_dom"/>
</dbReference>